<feature type="compositionally biased region" description="Basic and acidic residues" evidence="1">
    <location>
        <begin position="120"/>
        <end position="129"/>
    </location>
</feature>
<sequence length="129" mass="14795">MRFNDDITEEDTQNVANVARVLRTGWLLTGYQPSTPTLWVLMNLDVGKETNTPDRVIHGIDATSSPGNDRIRLIDIQQDLKNYSQTHLSDSFRLLAYSHPLWYSPRSSVPSYYVKGTRQKAKDQEERSP</sequence>
<feature type="compositionally biased region" description="Low complexity" evidence="1">
    <location>
        <begin position="103"/>
        <end position="114"/>
    </location>
</feature>
<comment type="caution">
    <text evidence="2">The sequence shown here is derived from an EMBL/GenBank/DDBJ whole genome shotgun (WGS) entry which is preliminary data.</text>
</comment>
<protein>
    <submittedName>
        <fullName evidence="2">Uncharacterized protein</fullName>
    </submittedName>
</protein>
<reference evidence="2 3" key="1">
    <citation type="journal article" date="2014" name="BMC Genomics">
        <title>Genome and secretome analysis of the hemibiotrophic fungal pathogen, Moniliophthora roreri, which causes frosty pod rot disease of cacao: mechanisms of the biotrophic and necrotrophic phases.</title>
        <authorList>
            <person name="Meinhardt L.W."/>
            <person name="Costa G.G.L."/>
            <person name="Thomazella D.P.T."/>
            <person name="Teixeira P.J.P.L."/>
            <person name="Carazzolle M.F."/>
            <person name="Schuster S.C."/>
            <person name="Carlson J.E."/>
            <person name="Guiltinan M.J."/>
            <person name="Mieczkowski P."/>
            <person name="Farmer A."/>
            <person name="Ramaraj T."/>
            <person name="Crozier J."/>
            <person name="Davis R.E."/>
            <person name="Shao J."/>
            <person name="Melnick R.L."/>
            <person name="Pereira G.A.G."/>
            <person name="Bailey B.A."/>
        </authorList>
    </citation>
    <scope>NUCLEOTIDE SEQUENCE [LARGE SCALE GENOMIC DNA]</scope>
    <source>
        <strain evidence="2 3">MCA 2997</strain>
    </source>
</reference>
<evidence type="ECO:0000313" key="2">
    <source>
        <dbReference type="EMBL" id="ESK97368.1"/>
    </source>
</evidence>
<name>V2XDU6_MONRO</name>
<dbReference type="KEGG" id="mrr:Moror_17799"/>
<dbReference type="Proteomes" id="UP000017559">
    <property type="component" value="Unassembled WGS sequence"/>
</dbReference>
<evidence type="ECO:0000313" key="3">
    <source>
        <dbReference type="Proteomes" id="UP000017559"/>
    </source>
</evidence>
<evidence type="ECO:0000256" key="1">
    <source>
        <dbReference type="SAM" id="MobiDB-lite"/>
    </source>
</evidence>
<keyword evidence="3" id="KW-1185">Reference proteome</keyword>
<dbReference type="AlphaFoldDB" id="V2XDU6"/>
<organism evidence="2 3">
    <name type="scientific">Moniliophthora roreri (strain MCA 2997)</name>
    <name type="common">Cocoa frosty pod rot fungus</name>
    <name type="synonym">Crinipellis roreri</name>
    <dbReference type="NCBI Taxonomy" id="1381753"/>
    <lineage>
        <taxon>Eukaryota</taxon>
        <taxon>Fungi</taxon>
        <taxon>Dikarya</taxon>
        <taxon>Basidiomycota</taxon>
        <taxon>Agaricomycotina</taxon>
        <taxon>Agaricomycetes</taxon>
        <taxon>Agaricomycetidae</taxon>
        <taxon>Agaricales</taxon>
        <taxon>Marasmiineae</taxon>
        <taxon>Marasmiaceae</taxon>
        <taxon>Moniliophthora</taxon>
    </lineage>
</organism>
<proteinExistence type="predicted"/>
<dbReference type="HOGENOM" id="CLU_1949367_0_0_1"/>
<dbReference type="EMBL" id="AWSO01000027">
    <property type="protein sequence ID" value="ESK97368.1"/>
    <property type="molecule type" value="Genomic_DNA"/>
</dbReference>
<gene>
    <name evidence="2" type="ORF">Moror_17799</name>
</gene>
<feature type="region of interest" description="Disordered" evidence="1">
    <location>
        <begin position="103"/>
        <end position="129"/>
    </location>
</feature>
<accession>V2XDU6</accession>